<proteinExistence type="predicted"/>
<dbReference type="AlphaFoldDB" id="A0A4R7VV21"/>
<evidence type="ECO:0000313" key="2">
    <source>
        <dbReference type="Proteomes" id="UP000295804"/>
    </source>
</evidence>
<name>A0A4R7VV21_9PSED</name>
<protein>
    <submittedName>
        <fullName evidence="1">Uncharacterized protein</fullName>
    </submittedName>
</protein>
<sequence>MTIEFQDIKIVPLDDEASYKSDPSSALTNIILNLSASAPYEWSTYFNDRWIQQFYMMKRNASVSGKQLEIYCVPHELQTDHIPQLKKLIAETNQAYRECLARKQQIAATPATSDTDERKKLASIKADFKFD</sequence>
<dbReference type="EMBL" id="SOCQ01000001">
    <property type="protein sequence ID" value="TDV53455.1"/>
    <property type="molecule type" value="Genomic_DNA"/>
</dbReference>
<evidence type="ECO:0000313" key="1">
    <source>
        <dbReference type="EMBL" id="TDV53455.1"/>
    </source>
</evidence>
<accession>A0A4R7VV21</accession>
<gene>
    <name evidence="1" type="ORF">EDF87_101543</name>
</gene>
<dbReference type="Proteomes" id="UP000295804">
    <property type="component" value="Unassembled WGS sequence"/>
</dbReference>
<dbReference type="RefSeq" id="WP_134174270.1">
    <property type="nucleotide sequence ID" value="NZ_SOCQ01000001.1"/>
</dbReference>
<organism evidence="1 2">
    <name type="scientific">Pseudomonas helmanticensis</name>
    <dbReference type="NCBI Taxonomy" id="1471381"/>
    <lineage>
        <taxon>Bacteria</taxon>
        <taxon>Pseudomonadati</taxon>
        <taxon>Pseudomonadota</taxon>
        <taxon>Gammaproteobacteria</taxon>
        <taxon>Pseudomonadales</taxon>
        <taxon>Pseudomonadaceae</taxon>
        <taxon>Pseudomonas</taxon>
    </lineage>
</organism>
<reference evidence="1 2" key="1">
    <citation type="submission" date="2019-03" db="EMBL/GenBank/DDBJ databases">
        <title>Genomic analyses of the natural microbiome of Caenorhabditis elegans.</title>
        <authorList>
            <person name="Samuel B."/>
        </authorList>
    </citation>
    <scope>NUCLEOTIDE SEQUENCE [LARGE SCALE GENOMIC DNA]</scope>
    <source>
        <strain evidence="1 2">BIGb0525</strain>
    </source>
</reference>
<comment type="caution">
    <text evidence="1">The sequence shown here is derived from an EMBL/GenBank/DDBJ whole genome shotgun (WGS) entry which is preliminary data.</text>
</comment>